<feature type="domain" description="Transposase IS116/IS110/IS902 C-terminal" evidence="2">
    <location>
        <begin position="283"/>
        <end position="362"/>
    </location>
</feature>
<sequence length="418" mass="47397">MRIAIGLDVSSKTTDFSVVVNDDQQLREAEHGKLSNDLLGFGRLLKIIHKYSDTRDGKLPEVVFEATGVYSRRLRYFLQTNAISYTQLNPLKAKKDLEAVSDLHRRKTDRMDALGLAQSQLILKRAKAYVQDPVYIELKDEERFYQEANSDLVADKNRLHRALQLTFPELEGIMSTATGDFYWRLVQTFPHPDLVLKSEKSFGTLINTIQHLTPKTLSVKRAEYVAQKLVDSASVAAPAVPATPLETEQVQYLAGDLIRLSAHKQHIISEMVELAKDLPELPILESLPGAAATSAVTLLAELGDLHRFRKTTQINAYIEIDLRHYESGRFVASDHISKRGDPYARKILFKMIGTMDSVARNPNHSNHIVDYYEKRKQSSQSRGTKKIAIAAISRLIRTIYYLIMHNQTYDYQKATVGR</sequence>
<dbReference type="EMBL" id="AZEC01000011">
    <property type="protein sequence ID" value="KRL11668.1"/>
    <property type="molecule type" value="Genomic_DNA"/>
</dbReference>
<reference evidence="3 4" key="1">
    <citation type="journal article" date="2015" name="Genome Announc.">
        <title>Expanding the biotechnology potential of lactobacilli through comparative genomics of 213 strains and associated genera.</title>
        <authorList>
            <person name="Sun Z."/>
            <person name="Harris H.M."/>
            <person name="McCann A."/>
            <person name="Guo C."/>
            <person name="Argimon S."/>
            <person name="Zhang W."/>
            <person name="Yang X."/>
            <person name="Jeffery I.B."/>
            <person name="Cooney J.C."/>
            <person name="Kagawa T.F."/>
            <person name="Liu W."/>
            <person name="Song Y."/>
            <person name="Salvetti E."/>
            <person name="Wrobel A."/>
            <person name="Rasinkangas P."/>
            <person name="Parkhill J."/>
            <person name="Rea M.C."/>
            <person name="O'Sullivan O."/>
            <person name="Ritari J."/>
            <person name="Douillard F.P."/>
            <person name="Paul Ross R."/>
            <person name="Yang R."/>
            <person name="Briner A.E."/>
            <person name="Felis G.E."/>
            <person name="de Vos W.M."/>
            <person name="Barrangou R."/>
            <person name="Klaenhammer T.R."/>
            <person name="Caufield P.W."/>
            <person name="Cui Y."/>
            <person name="Zhang H."/>
            <person name="O'Toole P.W."/>
        </authorList>
    </citation>
    <scope>NUCLEOTIDE SEQUENCE [LARGE SCALE GENOMIC DNA]</scope>
    <source>
        <strain evidence="3 4">DSM 12744</strain>
    </source>
</reference>
<keyword evidence="4" id="KW-1185">Reference proteome</keyword>
<evidence type="ECO:0000259" key="2">
    <source>
        <dbReference type="Pfam" id="PF02371"/>
    </source>
</evidence>
<dbReference type="GO" id="GO:0006313">
    <property type="term" value="P:DNA transposition"/>
    <property type="evidence" value="ECO:0007669"/>
    <property type="project" value="InterPro"/>
</dbReference>
<protein>
    <submittedName>
        <fullName evidence="3">Transposase</fullName>
    </submittedName>
</protein>
<feature type="domain" description="Transposase IS110-like N-terminal" evidence="1">
    <location>
        <begin position="5"/>
        <end position="168"/>
    </location>
</feature>
<dbReference type="OrthoDB" id="9790935at2"/>
<dbReference type="PATRIC" id="fig|1423792.3.peg.602"/>
<dbReference type="GO" id="GO:0003677">
    <property type="term" value="F:DNA binding"/>
    <property type="evidence" value="ECO:0007669"/>
    <property type="project" value="InterPro"/>
</dbReference>
<dbReference type="PANTHER" id="PTHR33055">
    <property type="entry name" value="TRANSPOSASE FOR INSERTION SEQUENCE ELEMENT IS1111A"/>
    <property type="match status" value="1"/>
</dbReference>
<comment type="caution">
    <text evidence="3">The sequence shown here is derived from an EMBL/GenBank/DDBJ whole genome shotgun (WGS) entry which is preliminary data.</text>
</comment>
<evidence type="ECO:0000313" key="4">
    <source>
        <dbReference type="Proteomes" id="UP000051330"/>
    </source>
</evidence>
<dbReference type="Pfam" id="PF01548">
    <property type="entry name" value="DEDD_Tnp_IS110"/>
    <property type="match status" value="1"/>
</dbReference>
<dbReference type="GO" id="GO:0004803">
    <property type="term" value="F:transposase activity"/>
    <property type="evidence" value="ECO:0007669"/>
    <property type="project" value="InterPro"/>
</dbReference>
<dbReference type="RefSeq" id="WP_057821351.1">
    <property type="nucleotide sequence ID" value="NZ_AZEC01000011.1"/>
</dbReference>
<accession>A0A0R1N030</accession>
<dbReference type="STRING" id="1423792.FD09_GL000590"/>
<dbReference type="AlphaFoldDB" id="A0A0R1N030"/>
<dbReference type="InterPro" id="IPR003346">
    <property type="entry name" value="Transposase_20"/>
</dbReference>
<evidence type="ECO:0000259" key="1">
    <source>
        <dbReference type="Pfam" id="PF01548"/>
    </source>
</evidence>
<evidence type="ECO:0000313" key="3">
    <source>
        <dbReference type="EMBL" id="KRL11668.1"/>
    </source>
</evidence>
<proteinExistence type="predicted"/>
<dbReference type="InterPro" id="IPR047650">
    <property type="entry name" value="Transpos_IS110"/>
</dbReference>
<organism evidence="3 4">
    <name type="scientific">Schleiferilactobacillus perolens DSM 12744</name>
    <dbReference type="NCBI Taxonomy" id="1423792"/>
    <lineage>
        <taxon>Bacteria</taxon>
        <taxon>Bacillati</taxon>
        <taxon>Bacillota</taxon>
        <taxon>Bacilli</taxon>
        <taxon>Lactobacillales</taxon>
        <taxon>Lactobacillaceae</taxon>
        <taxon>Schleiferilactobacillus</taxon>
    </lineage>
</organism>
<dbReference type="InterPro" id="IPR002525">
    <property type="entry name" value="Transp_IS110-like_N"/>
</dbReference>
<gene>
    <name evidence="3" type="ORF">FD09_GL000590</name>
</gene>
<name>A0A0R1N030_9LACO</name>
<dbReference type="Proteomes" id="UP000051330">
    <property type="component" value="Unassembled WGS sequence"/>
</dbReference>
<dbReference type="NCBIfam" id="NF033542">
    <property type="entry name" value="transpos_IS110"/>
    <property type="match status" value="1"/>
</dbReference>
<dbReference type="Pfam" id="PF02371">
    <property type="entry name" value="Transposase_20"/>
    <property type="match status" value="1"/>
</dbReference>